<reference evidence="4" key="2">
    <citation type="journal article" date="2023" name="IMA Fungus">
        <title>Comparative genomic study of the Penicillium genus elucidates a diverse pangenome and 15 lateral gene transfer events.</title>
        <authorList>
            <person name="Petersen C."/>
            <person name="Sorensen T."/>
            <person name="Nielsen M.R."/>
            <person name="Sondergaard T.E."/>
            <person name="Sorensen J.L."/>
            <person name="Fitzpatrick D.A."/>
            <person name="Frisvad J.C."/>
            <person name="Nielsen K.L."/>
        </authorList>
    </citation>
    <scope>NUCLEOTIDE SEQUENCE</scope>
    <source>
        <strain evidence="4">IBT 29677</strain>
    </source>
</reference>
<dbReference type="GO" id="GO:0017040">
    <property type="term" value="F:N-acylsphingosine amidohydrolase activity"/>
    <property type="evidence" value="ECO:0007669"/>
    <property type="project" value="UniProtKB-EC"/>
</dbReference>
<dbReference type="GeneID" id="81375586"/>
<sequence>MPPKFEAEEDEDATFDWLHQPPPVHQINLSLPPAERYVELAQLYRDPMRSLRGTFDELVTSLSPKIPLGLVHRLARTFLRRLSTSEETEELRGISRATDIDLYLLICFNTVLDLLMGCTSGGLRTKHGSETRMLHFRTLDWGMEKLRPLIVQLDFIRDDHPGKVLATTVGYVGFVGVLTGVRKDLSMSLNFRPVHDTTKNFPFYLNHLLVLLGRRPSISSLLRQCLIPSSPNSKRLGWGGKLPTLYNIMDDIPSQPTTAAYLIFSDGQRTVTMEKDVRTAITRFDPYFIIVTNNDQDSATIPSQDAAENMESGQSRLALVSEEPLSMEELIEDSKERRACMQKKWDHKMKQNKRDRVRRDQTRELLVNESPKDTNTSHSGVRSSLRLRQKAVERQQRVDLEISELRGDTDRSDKAITPQEALSWLTTYPIVNEDTHYATLMDPSEGKLFWVSLYNSGQIRA</sequence>
<dbReference type="Proteomes" id="UP001147747">
    <property type="component" value="Unassembled WGS sequence"/>
</dbReference>
<dbReference type="Pfam" id="PF15508">
    <property type="entry name" value="NAAA-beta"/>
    <property type="match status" value="1"/>
</dbReference>
<dbReference type="EMBL" id="JAPZBU010000011">
    <property type="protein sequence ID" value="KAJ5378850.1"/>
    <property type="molecule type" value="Genomic_DNA"/>
</dbReference>
<feature type="region of interest" description="Disordered" evidence="2">
    <location>
        <begin position="369"/>
        <end position="388"/>
    </location>
</feature>
<evidence type="ECO:0000256" key="1">
    <source>
        <dbReference type="ARBA" id="ARBA00011891"/>
    </source>
</evidence>
<dbReference type="AlphaFoldDB" id="A0A9W9VGN6"/>
<dbReference type="OrthoDB" id="5273684at2759"/>
<organism evidence="4 5">
    <name type="scientific">Penicillium cosmopolitanum</name>
    <dbReference type="NCBI Taxonomy" id="1131564"/>
    <lineage>
        <taxon>Eukaryota</taxon>
        <taxon>Fungi</taxon>
        <taxon>Dikarya</taxon>
        <taxon>Ascomycota</taxon>
        <taxon>Pezizomycotina</taxon>
        <taxon>Eurotiomycetes</taxon>
        <taxon>Eurotiomycetidae</taxon>
        <taxon>Eurotiales</taxon>
        <taxon>Aspergillaceae</taxon>
        <taxon>Penicillium</taxon>
    </lineage>
</organism>
<reference evidence="4" key="1">
    <citation type="submission" date="2022-12" db="EMBL/GenBank/DDBJ databases">
        <authorList>
            <person name="Petersen C."/>
        </authorList>
    </citation>
    <scope>NUCLEOTIDE SEQUENCE</scope>
    <source>
        <strain evidence="4">IBT 29677</strain>
    </source>
</reference>
<keyword evidence="5" id="KW-1185">Reference proteome</keyword>
<name>A0A9W9VGN6_9EURO</name>
<evidence type="ECO:0000256" key="2">
    <source>
        <dbReference type="SAM" id="MobiDB-lite"/>
    </source>
</evidence>
<dbReference type="EC" id="3.5.1.23" evidence="1"/>
<dbReference type="PANTHER" id="PTHR28583">
    <property type="entry name" value="ACID AMIDASE"/>
    <property type="match status" value="1"/>
</dbReference>
<comment type="caution">
    <text evidence="4">The sequence shown here is derived from an EMBL/GenBank/DDBJ whole genome shotgun (WGS) entry which is preliminary data.</text>
</comment>
<evidence type="ECO:0000259" key="3">
    <source>
        <dbReference type="Pfam" id="PF15508"/>
    </source>
</evidence>
<dbReference type="InterPro" id="IPR029130">
    <property type="entry name" value="Acid_ceramidase_N"/>
</dbReference>
<protein>
    <recommendedName>
        <fullName evidence="1">ceramidase</fullName>
        <ecNumber evidence="1">3.5.1.23</ecNumber>
    </recommendedName>
</protein>
<accession>A0A9W9VGN6</accession>
<evidence type="ECO:0000313" key="5">
    <source>
        <dbReference type="Proteomes" id="UP001147747"/>
    </source>
</evidence>
<feature type="compositionally biased region" description="Polar residues" evidence="2">
    <location>
        <begin position="373"/>
        <end position="382"/>
    </location>
</feature>
<evidence type="ECO:0000313" key="4">
    <source>
        <dbReference type="EMBL" id="KAJ5378850.1"/>
    </source>
</evidence>
<gene>
    <name evidence="4" type="ORF">N7509_011969</name>
</gene>
<proteinExistence type="predicted"/>
<dbReference type="PANTHER" id="PTHR28583:SF1">
    <property type="entry name" value="ACID CERAMIDASE"/>
    <property type="match status" value="1"/>
</dbReference>
<feature type="domain" description="Acid ceramidase N-terminal" evidence="3">
    <location>
        <begin position="20"/>
        <end position="82"/>
    </location>
</feature>
<dbReference type="RefSeq" id="XP_056482636.1">
    <property type="nucleotide sequence ID" value="XM_056636606.1"/>
</dbReference>